<accession>A0ABR1QQM2</accession>
<feature type="chain" id="PRO_5047128329" evidence="1">
    <location>
        <begin position="21"/>
        <end position="248"/>
    </location>
</feature>
<evidence type="ECO:0000256" key="1">
    <source>
        <dbReference type="SAM" id="SignalP"/>
    </source>
</evidence>
<organism evidence="2 3">
    <name type="scientific">Apiospora aurea</name>
    <dbReference type="NCBI Taxonomy" id="335848"/>
    <lineage>
        <taxon>Eukaryota</taxon>
        <taxon>Fungi</taxon>
        <taxon>Dikarya</taxon>
        <taxon>Ascomycota</taxon>
        <taxon>Pezizomycotina</taxon>
        <taxon>Sordariomycetes</taxon>
        <taxon>Xylariomycetidae</taxon>
        <taxon>Amphisphaeriales</taxon>
        <taxon>Apiosporaceae</taxon>
        <taxon>Apiospora</taxon>
    </lineage>
</organism>
<evidence type="ECO:0000313" key="2">
    <source>
        <dbReference type="EMBL" id="KAK7962083.1"/>
    </source>
</evidence>
<feature type="signal peptide" evidence="1">
    <location>
        <begin position="1"/>
        <end position="20"/>
    </location>
</feature>
<dbReference type="Proteomes" id="UP001391051">
    <property type="component" value="Unassembled WGS sequence"/>
</dbReference>
<protein>
    <submittedName>
        <fullName evidence="2">Uncharacterized protein</fullName>
    </submittedName>
</protein>
<gene>
    <name evidence="2" type="ORF">PG986_002908</name>
</gene>
<dbReference type="EMBL" id="JAQQWE010000002">
    <property type="protein sequence ID" value="KAK7962083.1"/>
    <property type="molecule type" value="Genomic_DNA"/>
</dbReference>
<comment type="caution">
    <text evidence="2">The sequence shown here is derived from an EMBL/GenBank/DDBJ whole genome shotgun (WGS) entry which is preliminary data.</text>
</comment>
<dbReference type="RefSeq" id="XP_066704194.1">
    <property type="nucleotide sequence ID" value="XM_066839130.1"/>
</dbReference>
<reference evidence="2 3" key="1">
    <citation type="submission" date="2023-01" db="EMBL/GenBank/DDBJ databases">
        <title>Analysis of 21 Apiospora genomes using comparative genomics revels a genus with tremendous synthesis potential of carbohydrate active enzymes and secondary metabolites.</title>
        <authorList>
            <person name="Sorensen T."/>
        </authorList>
    </citation>
    <scope>NUCLEOTIDE SEQUENCE [LARGE SCALE GENOMIC DNA]</scope>
    <source>
        <strain evidence="2 3">CBS 24483</strain>
    </source>
</reference>
<sequence>MWPLILLSLVLGLAAQAMVAMEEDFIPTPVDMHALPKMVQARGTTPGNSNHGGLTKIVPATFLYTLDNGTEFSFTGEPQDDVAGIPVAAADDAAVSSRSERPLLVEREGTKSNTPAPGVTNWVECLIRDLVADDTRDSPTTVRVENGACSRVRCTGNDASLYWCNHSHHPKRTTLSTFSVPVADINAKCGGNMDDDGRGNVQGNAWNDYNHTMADSRVYVGQCGCWTASSKCGKNSGYLAPGYTSDTT</sequence>
<proteinExistence type="predicted"/>
<keyword evidence="1" id="KW-0732">Signal</keyword>
<dbReference type="GeneID" id="92072192"/>
<keyword evidence="3" id="KW-1185">Reference proteome</keyword>
<evidence type="ECO:0000313" key="3">
    <source>
        <dbReference type="Proteomes" id="UP001391051"/>
    </source>
</evidence>
<name>A0ABR1QQM2_9PEZI</name>